<keyword evidence="9" id="KW-0175">Coiled coil</keyword>
<dbReference type="InterPro" id="IPR035979">
    <property type="entry name" value="RBD_domain_sf"/>
</dbReference>
<evidence type="ECO:0000256" key="4">
    <source>
        <dbReference type="ARBA" id="ARBA00022737"/>
    </source>
</evidence>
<evidence type="ECO:0000256" key="6">
    <source>
        <dbReference type="ARBA" id="ARBA00022833"/>
    </source>
</evidence>
<evidence type="ECO:0000256" key="7">
    <source>
        <dbReference type="ARBA" id="ARBA00023242"/>
    </source>
</evidence>
<evidence type="ECO:0000313" key="12">
    <source>
        <dbReference type="EMBL" id="PRQ51939.1"/>
    </source>
</evidence>
<name>A0A2P6RZV3_ROSCH</name>
<evidence type="ECO:0000256" key="2">
    <source>
        <dbReference type="ARBA" id="ARBA00008423"/>
    </source>
</evidence>
<keyword evidence="4" id="KW-0677">Repeat</keyword>
<dbReference type="PANTHER" id="PTHR14738">
    <property type="entry name" value="ZINC FINGER CCCH DOMAIN-CONTAINING PROTEIN 14"/>
    <property type="match status" value="1"/>
</dbReference>
<dbReference type="InterPro" id="IPR012677">
    <property type="entry name" value="Nucleotide-bd_a/b_plait_sf"/>
</dbReference>
<dbReference type="InterPro" id="IPR002483">
    <property type="entry name" value="PWI_dom"/>
</dbReference>
<keyword evidence="13" id="KW-1185">Reference proteome</keyword>
<dbReference type="SUPFAM" id="SSF54928">
    <property type="entry name" value="RNA-binding domain, RBD"/>
    <property type="match status" value="1"/>
</dbReference>
<keyword evidence="7" id="KW-0539">Nucleus</keyword>
<evidence type="ECO:0000256" key="10">
    <source>
        <dbReference type="SAM" id="MobiDB-lite"/>
    </source>
</evidence>
<dbReference type="Pfam" id="PF00076">
    <property type="entry name" value="RRM_1"/>
    <property type="match status" value="1"/>
</dbReference>
<dbReference type="Proteomes" id="UP000238479">
    <property type="component" value="Chromosome 2"/>
</dbReference>
<keyword evidence="5" id="KW-0863">Zinc-finger</keyword>
<dbReference type="SMART" id="SM00360">
    <property type="entry name" value="RRM"/>
    <property type="match status" value="1"/>
</dbReference>
<dbReference type="OMA" id="KPCEDIS"/>
<dbReference type="InterPro" id="IPR000504">
    <property type="entry name" value="RRM_dom"/>
</dbReference>
<keyword evidence="3" id="KW-0479">Metal-binding</keyword>
<comment type="similarity">
    <text evidence="2">Belongs to the ZC3H14 family.</text>
</comment>
<dbReference type="GO" id="GO:0008143">
    <property type="term" value="F:poly(A) binding"/>
    <property type="evidence" value="ECO:0007669"/>
    <property type="project" value="InterPro"/>
</dbReference>
<evidence type="ECO:0000256" key="1">
    <source>
        <dbReference type="ARBA" id="ARBA00004123"/>
    </source>
</evidence>
<comment type="subcellular location">
    <subcellularLocation>
        <location evidence="1">Nucleus</location>
    </subcellularLocation>
</comment>
<dbReference type="GO" id="GO:0005634">
    <property type="term" value="C:nucleus"/>
    <property type="evidence" value="ECO:0007669"/>
    <property type="project" value="UniProtKB-SubCell"/>
</dbReference>
<comment type="caution">
    <text evidence="12">The sequence shown here is derived from an EMBL/GenBank/DDBJ whole genome shotgun (WGS) entry which is preliminary data.</text>
</comment>
<dbReference type="Gene3D" id="1.20.1390.10">
    <property type="entry name" value="PWI domain"/>
    <property type="match status" value="1"/>
</dbReference>
<keyword evidence="6" id="KW-0862">Zinc</keyword>
<evidence type="ECO:0000313" key="13">
    <source>
        <dbReference type="Proteomes" id="UP000238479"/>
    </source>
</evidence>
<accession>A0A2P6RZV3</accession>
<evidence type="ECO:0000256" key="3">
    <source>
        <dbReference type="ARBA" id="ARBA00022723"/>
    </source>
</evidence>
<feature type="region of interest" description="Disordered" evidence="10">
    <location>
        <begin position="603"/>
        <end position="629"/>
    </location>
</feature>
<dbReference type="GO" id="GO:0008270">
    <property type="term" value="F:zinc ion binding"/>
    <property type="evidence" value="ECO:0007669"/>
    <property type="project" value="UniProtKB-KW"/>
</dbReference>
<evidence type="ECO:0000256" key="5">
    <source>
        <dbReference type="ARBA" id="ARBA00022771"/>
    </source>
</evidence>
<dbReference type="AlphaFoldDB" id="A0A2P6RZV3"/>
<dbReference type="GO" id="GO:0005737">
    <property type="term" value="C:cytoplasm"/>
    <property type="evidence" value="ECO:0007669"/>
    <property type="project" value="TreeGrafter"/>
</dbReference>
<protein>
    <submittedName>
        <fullName evidence="12">Putative PWI domain, nucleotide-binding alpha-beta plait domain-containing protein</fullName>
    </submittedName>
</protein>
<dbReference type="GO" id="GO:0043488">
    <property type="term" value="P:regulation of mRNA stability"/>
    <property type="evidence" value="ECO:0007669"/>
    <property type="project" value="InterPro"/>
</dbReference>
<dbReference type="Gramene" id="PRQ51939">
    <property type="protein sequence ID" value="PRQ51939"/>
    <property type="gene ID" value="RchiOBHm_Chr2g0150031"/>
</dbReference>
<evidence type="ECO:0000259" key="11">
    <source>
        <dbReference type="PROSITE" id="PS50102"/>
    </source>
</evidence>
<evidence type="ECO:0000256" key="8">
    <source>
        <dbReference type="PROSITE-ProRule" id="PRU00176"/>
    </source>
</evidence>
<dbReference type="Pfam" id="PF01480">
    <property type="entry name" value="PWI"/>
    <property type="match status" value="1"/>
</dbReference>
<feature type="compositionally biased region" description="Basic and acidic residues" evidence="10">
    <location>
        <begin position="610"/>
        <end position="629"/>
    </location>
</feature>
<sequence length="629" mass="69875">MLTSIVTLLAPSSQRSERERERDDTTFPMDQLFSAKPKPFRIHRKSPIASKIKSSISVKLSEFLGGYTDDVFLEYITVLICNGKDQYQARDDLEAFLGERSEEFVSWLWDLLFKLAGKFCKDTDYLDEVPGISPPNSDSSIGAKVDRCTDFRSHVNELLMRGDKMRHSACDPASCNDMRLAKGSQHYPSVSVPSTEVNTALSHGCRNEILRRYMASGDIDGEGDRRTQSKNQITQIVSHKCSGLPRERLHLPEREAMSKNTELSVSGRQFSARICASNKIGTSVSQRSIGAGSIRSKKSRGSVWDRLGKPCEDISGGLKSVDFYGAGHNKQCDKVNQLALVPPKRNSEVPAFDKKRLYSNPVEMEKLDHVDNAVSEPHFANNIGRKRLFGEISPECEDTSQHFKKSDVATNDLKTIQELLHLKEKLNQVEIEMSKLRSKQVEFEKNDGKTNHLLNSGAPKDSEETFESRTVLVTNVHFAATREALSLYFAKCGMIVNVMILTDTVTSKPKGSAYVTFASKESVDKAVALSGATFFCRTLKVLRMAGAAVEASAPTQLPEMTSLNIPHGNRIAFPSKPHYMRSTLQWRREPGVVPSELPCPAGVGVSSSAHEQHISISNKDRKTSSLEPP</sequence>
<dbReference type="Gene3D" id="3.30.70.330">
    <property type="match status" value="1"/>
</dbReference>
<feature type="coiled-coil region" evidence="9">
    <location>
        <begin position="419"/>
        <end position="446"/>
    </location>
</feature>
<feature type="domain" description="RRM" evidence="11">
    <location>
        <begin position="469"/>
        <end position="541"/>
    </location>
</feature>
<proteinExistence type="inferred from homology"/>
<keyword evidence="8" id="KW-0694">RNA-binding</keyword>
<dbReference type="EMBL" id="PDCK01000040">
    <property type="protein sequence ID" value="PRQ51939.1"/>
    <property type="molecule type" value="Genomic_DNA"/>
</dbReference>
<gene>
    <name evidence="12" type="ORF">RchiOBHm_Chr2g0150031</name>
</gene>
<organism evidence="12 13">
    <name type="scientific">Rosa chinensis</name>
    <name type="common">China rose</name>
    <dbReference type="NCBI Taxonomy" id="74649"/>
    <lineage>
        <taxon>Eukaryota</taxon>
        <taxon>Viridiplantae</taxon>
        <taxon>Streptophyta</taxon>
        <taxon>Embryophyta</taxon>
        <taxon>Tracheophyta</taxon>
        <taxon>Spermatophyta</taxon>
        <taxon>Magnoliopsida</taxon>
        <taxon>eudicotyledons</taxon>
        <taxon>Gunneridae</taxon>
        <taxon>Pentapetalae</taxon>
        <taxon>rosids</taxon>
        <taxon>fabids</taxon>
        <taxon>Rosales</taxon>
        <taxon>Rosaceae</taxon>
        <taxon>Rosoideae</taxon>
        <taxon>Rosoideae incertae sedis</taxon>
        <taxon>Rosa</taxon>
    </lineage>
</organism>
<dbReference type="PANTHER" id="PTHR14738:SF29">
    <property type="entry name" value="ZINC FINGER CCCH DOMAIN-CONTAINING PROTEIN 14"/>
    <property type="match status" value="1"/>
</dbReference>
<dbReference type="PROSITE" id="PS50102">
    <property type="entry name" value="RRM"/>
    <property type="match status" value="1"/>
</dbReference>
<reference evidence="12 13" key="1">
    <citation type="journal article" date="2018" name="Nat. Genet.">
        <title>The Rosa genome provides new insights in the design of modern roses.</title>
        <authorList>
            <person name="Bendahmane M."/>
        </authorList>
    </citation>
    <scope>NUCLEOTIDE SEQUENCE [LARGE SCALE GENOMIC DNA]</scope>
    <source>
        <strain evidence="13">cv. Old Blush</strain>
    </source>
</reference>
<dbReference type="InterPro" id="IPR040366">
    <property type="entry name" value="Nab2/ZC3H14"/>
</dbReference>
<dbReference type="STRING" id="74649.A0A2P6RZV3"/>
<evidence type="ECO:0000256" key="9">
    <source>
        <dbReference type="SAM" id="Coils"/>
    </source>
</evidence>